<name>A0A841PIB6_9BACL</name>
<gene>
    <name evidence="2" type="ORF">HNR44_000438</name>
</gene>
<keyword evidence="1" id="KW-0732">Signal</keyword>
<dbReference type="PROSITE" id="PS51257">
    <property type="entry name" value="PROKAR_LIPOPROTEIN"/>
    <property type="match status" value="1"/>
</dbReference>
<dbReference type="Proteomes" id="UP000568839">
    <property type="component" value="Unassembled WGS sequence"/>
</dbReference>
<feature type="signal peptide" evidence="1">
    <location>
        <begin position="1"/>
        <end position="23"/>
    </location>
</feature>
<evidence type="ECO:0000313" key="2">
    <source>
        <dbReference type="EMBL" id="MBB6448489.1"/>
    </source>
</evidence>
<accession>A0A841PIB6</accession>
<keyword evidence="3" id="KW-1185">Reference proteome</keyword>
<evidence type="ECO:0000256" key="1">
    <source>
        <dbReference type="SAM" id="SignalP"/>
    </source>
</evidence>
<dbReference type="AlphaFoldDB" id="A0A841PIB6"/>
<organism evidence="2 3">
    <name type="scientific">Geomicrobium halophilum</name>
    <dbReference type="NCBI Taxonomy" id="549000"/>
    <lineage>
        <taxon>Bacteria</taxon>
        <taxon>Bacillati</taxon>
        <taxon>Bacillota</taxon>
        <taxon>Bacilli</taxon>
        <taxon>Bacillales</taxon>
        <taxon>Geomicrobium</taxon>
    </lineage>
</organism>
<evidence type="ECO:0000313" key="3">
    <source>
        <dbReference type="Proteomes" id="UP000568839"/>
    </source>
</evidence>
<sequence length="142" mass="15797">MNRTVFVSLMIFVFLLSACAPQAEISHIEDESEIVLSSEGDESSVSFNALIANTSERPAEELLLHWEVNDEKLLESLSEPELLQSDEGEPFSIGGGDRYMISETFFLNEPLEPEGLSGSVDAVITNESEEVYRFTFEEVVEA</sequence>
<feature type="chain" id="PRO_5032649090" description="Intracellular proteinase inhibitor" evidence="1">
    <location>
        <begin position="24"/>
        <end position="142"/>
    </location>
</feature>
<proteinExistence type="predicted"/>
<reference evidence="2 3" key="1">
    <citation type="submission" date="2020-08" db="EMBL/GenBank/DDBJ databases">
        <title>Genomic Encyclopedia of Type Strains, Phase IV (KMG-IV): sequencing the most valuable type-strain genomes for metagenomic binning, comparative biology and taxonomic classification.</title>
        <authorList>
            <person name="Goeker M."/>
        </authorList>
    </citation>
    <scope>NUCLEOTIDE SEQUENCE [LARGE SCALE GENOMIC DNA]</scope>
    <source>
        <strain evidence="2 3">DSM 21769</strain>
    </source>
</reference>
<protein>
    <recommendedName>
        <fullName evidence="4">Intracellular proteinase inhibitor</fullName>
    </recommendedName>
</protein>
<evidence type="ECO:0008006" key="4">
    <source>
        <dbReference type="Google" id="ProtNLM"/>
    </source>
</evidence>
<comment type="caution">
    <text evidence="2">The sequence shown here is derived from an EMBL/GenBank/DDBJ whole genome shotgun (WGS) entry which is preliminary data.</text>
</comment>
<dbReference type="RefSeq" id="WP_184402477.1">
    <property type="nucleotide sequence ID" value="NZ_JACHHJ010000001.1"/>
</dbReference>
<dbReference type="EMBL" id="JACHHJ010000001">
    <property type="protein sequence ID" value="MBB6448489.1"/>
    <property type="molecule type" value="Genomic_DNA"/>
</dbReference>